<organism evidence="1 2">
    <name type="scientific">Ruicaihuangia caeni</name>
    <dbReference type="NCBI Taxonomy" id="3042517"/>
    <lineage>
        <taxon>Bacteria</taxon>
        <taxon>Bacillati</taxon>
        <taxon>Actinomycetota</taxon>
        <taxon>Actinomycetes</taxon>
        <taxon>Micrococcales</taxon>
        <taxon>Microbacteriaceae</taxon>
        <taxon>Ruicaihuangia</taxon>
    </lineage>
</organism>
<comment type="caution">
    <text evidence="1">The sequence shown here is derived from an EMBL/GenBank/DDBJ whole genome shotgun (WGS) entry which is preliminary data.</text>
</comment>
<dbReference type="SUPFAM" id="SSF51905">
    <property type="entry name" value="FAD/NAD(P)-binding domain"/>
    <property type="match status" value="1"/>
</dbReference>
<dbReference type="PANTHER" id="PTHR10668">
    <property type="entry name" value="PHYTOENE DEHYDROGENASE"/>
    <property type="match status" value="1"/>
</dbReference>
<evidence type="ECO:0000313" key="1">
    <source>
        <dbReference type="EMBL" id="MDI2099568.1"/>
    </source>
</evidence>
<dbReference type="Proteomes" id="UP001321506">
    <property type="component" value="Unassembled WGS sequence"/>
</dbReference>
<dbReference type="Pfam" id="PF12831">
    <property type="entry name" value="FAD_oxidored"/>
    <property type="match status" value="1"/>
</dbReference>
<name>A0AAW6TB45_9MICO</name>
<protein>
    <submittedName>
        <fullName evidence="1">NAD(P)/FAD-dependent oxidoreductase</fullName>
    </submittedName>
</protein>
<evidence type="ECO:0000313" key="2">
    <source>
        <dbReference type="Proteomes" id="UP001321506"/>
    </source>
</evidence>
<dbReference type="AlphaFoldDB" id="A0AAW6TB45"/>
<keyword evidence="2" id="KW-1185">Reference proteome</keyword>
<dbReference type="Gene3D" id="3.50.50.60">
    <property type="entry name" value="FAD/NAD(P)-binding domain"/>
    <property type="match status" value="2"/>
</dbReference>
<dbReference type="RefSeq" id="WP_281489360.1">
    <property type="nucleotide sequence ID" value="NZ_JASATX010000005.1"/>
</dbReference>
<gene>
    <name evidence="1" type="ORF">QF206_11395</name>
</gene>
<dbReference type="InterPro" id="IPR036188">
    <property type="entry name" value="FAD/NAD-bd_sf"/>
</dbReference>
<proteinExistence type="predicted"/>
<dbReference type="EMBL" id="JASATX010000005">
    <property type="protein sequence ID" value="MDI2099568.1"/>
    <property type="molecule type" value="Genomic_DNA"/>
</dbReference>
<accession>A0AAW6TB45</accession>
<dbReference type="PANTHER" id="PTHR10668:SF105">
    <property type="entry name" value="DEHYDROGENASE-RELATED"/>
    <property type="match status" value="1"/>
</dbReference>
<sequence length="475" mass="50269">MTDVLVVGSGPNGLAAAVTAARAGLSVHVIEGAETIGGGTRTLELTLPGFRHDLCSAVHPAGLASRFFKSIGLDRSIEWIIPDASYAHPLPHGRAAIAWRDLERTVESLGRDGPAWRRLLMPLVADINGVVDFTGSQLLRMPRHPVTAFRYGLRSLEQGTRLWNSRFTEPDAPALLTGVMAHAAGGMPSLASAGAGLLLAAHAHAGGWGFPVGGSQAIADAMAADIIAHGGTIETGRRIDSLRELPRARATLLDTSPRLLLTGDLPSRYRRAITRYRYGPGLAKVDFALSAPVPWANGEIAESPTVHLGGLRHEMAAAENAVVNGRMPAKPYVLVTQPSLLDPSRAPAGQHTLWAYTHVPSGSHFDATETITATIERYAPGFRDVILASSSQSAAELAARNPNDIGGDISGGAITLWQLAKRPVLSPTPWRTPVDGVYLCSAATPPGPAVHGMNGWYAARLALRDRFGLEPPLDV</sequence>
<reference evidence="1 2" key="1">
    <citation type="submission" date="2023-04" db="EMBL/GenBank/DDBJ databases">
        <title>Klugiella caeni sp. nov. isolated from the sludge of biochemical tank.</title>
        <authorList>
            <person name="Geng K."/>
        </authorList>
    </citation>
    <scope>NUCLEOTIDE SEQUENCE [LARGE SCALE GENOMIC DNA]</scope>
    <source>
        <strain evidence="1 2">YN-L-19</strain>
    </source>
</reference>